<sequence>MADAAHFNITTEQEAQQVVLLAQASRPNDPLHGWRPKAEIASKQEVVWQGGEMTKATSMFKTQDAVTHYAVAPTRPGYIAVPGFGETTVEAAKAAGLIPAHWKEGDANPFADPAKGTQDKGTEAGTKDGKGGDLSVAEHQAKVAGGILDAVDKAHGSAVTDAMIERAVETGDLPLDMLPQGFSEVQMKQVHAGYIAQANAALATVGASVSLLESMMTDAELLQARRATLANSKAELAALGQMAVSRLAQLPNTDPEGFLQMVADMPPAERKCMSYDKSRQLWVVKIPGKPSMSYGGAVHAGFIRL</sequence>
<gene>
    <name evidence="2" type="ORF">OE647_01135</name>
</gene>
<evidence type="ECO:0000313" key="2">
    <source>
        <dbReference type="EMBL" id="MCV2863337.1"/>
    </source>
</evidence>
<dbReference type="RefSeq" id="WP_263719745.1">
    <property type="nucleotide sequence ID" value="NZ_JAOWLA010000001.1"/>
</dbReference>
<protein>
    <submittedName>
        <fullName evidence="2">Uncharacterized protein</fullName>
    </submittedName>
</protein>
<proteinExistence type="predicted"/>
<feature type="region of interest" description="Disordered" evidence="1">
    <location>
        <begin position="103"/>
        <end position="133"/>
    </location>
</feature>
<accession>A0ABT2YWT1</accession>
<dbReference type="Proteomes" id="UP001652503">
    <property type="component" value="Unassembled WGS sequence"/>
</dbReference>
<reference evidence="2 3" key="1">
    <citation type="submission" date="2022-10" db="EMBL/GenBank/DDBJ databases">
        <title>Defluviimonas sp. nov., isolated from ocean surface water.</title>
        <authorList>
            <person name="He W."/>
            <person name="Wang L."/>
            <person name="Zhang D.-F."/>
        </authorList>
    </citation>
    <scope>NUCLEOTIDE SEQUENCE [LARGE SCALE GENOMIC DNA]</scope>
    <source>
        <strain evidence="2 3">WL0075</strain>
    </source>
</reference>
<name>A0ABT2YWT1_9RHOB</name>
<evidence type="ECO:0000256" key="1">
    <source>
        <dbReference type="SAM" id="MobiDB-lite"/>
    </source>
</evidence>
<dbReference type="EMBL" id="JAOWLA010000001">
    <property type="protein sequence ID" value="MCV2863337.1"/>
    <property type="molecule type" value="Genomic_DNA"/>
</dbReference>
<comment type="caution">
    <text evidence="2">The sequence shown here is derived from an EMBL/GenBank/DDBJ whole genome shotgun (WGS) entry which is preliminary data.</text>
</comment>
<evidence type="ECO:0000313" key="3">
    <source>
        <dbReference type="Proteomes" id="UP001652503"/>
    </source>
</evidence>
<keyword evidence="3" id="KW-1185">Reference proteome</keyword>
<feature type="compositionally biased region" description="Basic and acidic residues" evidence="1">
    <location>
        <begin position="117"/>
        <end position="131"/>
    </location>
</feature>
<organism evidence="2 3">
    <name type="scientific">Albidovulum sediminicola</name>
    <dbReference type="NCBI Taxonomy" id="2984331"/>
    <lineage>
        <taxon>Bacteria</taxon>
        <taxon>Pseudomonadati</taxon>
        <taxon>Pseudomonadota</taxon>
        <taxon>Alphaproteobacteria</taxon>
        <taxon>Rhodobacterales</taxon>
        <taxon>Paracoccaceae</taxon>
        <taxon>Albidovulum</taxon>
    </lineage>
</organism>